<feature type="transmembrane region" description="Helical" evidence="1">
    <location>
        <begin position="231"/>
        <end position="251"/>
    </location>
</feature>
<protein>
    <submittedName>
        <fullName evidence="2">ABC transporter permease</fullName>
    </submittedName>
</protein>
<name>A0ABY6J5T1_9BACT</name>
<keyword evidence="1" id="KW-0472">Membrane</keyword>
<reference evidence="2" key="1">
    <citation type="submission" date="2022-10" db="EMBL/GenBank/DDBJ databases">
        <title>Chitinophaga sp. nov., isolated from soil.</title>
        <authorList>
            <person name="Jeon C.O."/>
        </authorList>
    </citation>
    <scope>NUCLEOTIDE SEQUENCE</scope>
    <source>
        <strain evidence="2">R8</strain>
    </source>
</reference>
<keyword evidence="1" id="KW-1133">Transmembrane helix</keyword>
<evidence type="ECO:0000313" key="3">
    <source>
        <dbReference type="Proteomes" id="UP001162741"/>
    </source>
</evidence>
<dbReference type="Proteomes" id="UP001162741">
    <property type="component" value="Chromosome"/>
</dbReference>
<organism evidence="2 3">
    <name type="scientific">Chitinophaga horti</name>
    <dbReference type="NCBI Taxonomy" id="2920382"/>
    <lineage>
        <taxon>Bacteria</taxon>
        <taxon>Pseudomonadati</taxon>
        <taxon>Bacteroidota</taxon>
        <taxon>Chitinophagia</taxon>
        <taxon>Chitinophagales</taxon>
        <taxon>Chitinophagaceae</taxon>
        <taxon>Chitinophaga</taxon>
    </lineage>
</organism>
<keyword evidence="3" id="KW-1185">Reference proteome</keyword>
<dbReference type="EMBL" id="CP107006">
    <property type="protein sequence ID" value="UYQ94977.1"/>
    <property type="molecule type" value="Genomic_DNA"/>
</dbReference>
<dbReference type="Pfam" id="PF12730">
    <property type="entry name" value="ABC2_membrane_4"/>
    <property type="match status" value="1"/>
</dbReference>
<evidence type="ECO:0000256" key="1">
    <source>
        <dbReference type="SAM" id="Phobius"/>
    </source>
</evidence>
<dbReference type="CDD" id="cd21809">
    <property type="entry name" value="ABC-2_lan_permease-like"/>
    <property type="match status" value="1"/>
</dbReference>
<gene>
    <name evidence="2" type="ORF">MKQ68_07700</name>
</gene>
<feature type="transmembrane region" description="Helical" evidence="1">
    <location>
        <begin position="64"/>
        <end position="87"/>
    </location>
</feature>
<feature type="transmembrane region" description="Helical" evidence="1">
    <location>
        <begin position="20"/>
        <end position="39"/>
    </location>
</feature>
<feature type="transmembrane region" description="Helical" evidence="1">
    <location>
        <begin position="108"/>
        <end position="132"/>
    </location>
</feature>
<feature type="transmembrane region" description="Helical" evidence="1">
    <location>
        <begin position="152"/>
        <end position="176"/>
    </location>
</feature>
<dbReference type="PANTHER" id="PTHR37305">
    <property type="entry name" value="INTEGRAL MEMBRANE PROTEIN-RELATED"/>
    <property type="match status" value="1"/>
</dbReference>
<dbReference type="PANTHER" id="PTHR37305:SF1">
    <property type="entry name" value="MEMBRANE PROTEIN"/>
    <property type="match status" value="1"/>
</dbReference>
<evidence type="ECO:0000313" key="2">
    <source>
        <dbReference type="EMBL" id="UYQ94977.1"/>
    </source>
</evidence>
<feature type="transmembrane region" description="Helical" evidence="1">
    <location>
        <begin position="183"/>
        <end position="203"/>
    </location>
</feature>
<sequence length="257" mass="28643">MLATFLHSFQSEWLKKRRSAAAWLTIAGSGLIPAILLIARFTKYKELAAANQSPQVWDTLYGNAWQFMAVLLLPMGVILATSLITQLEFRNNTWKQLFATPTPYAITFFAKLSVILLMLLQFFILFNLGIYLNGVLPALLPGVDYPAAAFPFSTFLAGSGKFLLASLPIITLQYLLSLQFKNFLVPVGVGFGLYVASMIAVSWKYGYLLPYIYNIRSLQGRELAGNTGANIYHFAAGYALIFLVLSFVLYLHKKEKG</sequence>
<accession>A0ABY6J5T1</accession>
<dbReference type="RefSeq" id="WP_264282786.1">
    <property type="nucleotide sequence ID" value="NZ_CP107006.1"/>
</dbReference>
<keyword evidence="1" id="KW-0812">Transmembrane</keyword>
<proteinExistence type="predicted"/>